<feature type="domain" description="GDP-fucose pyrophosphorylase" evidence="3">
    <location>
        <begin position="85"/>
        <end position="506"/>
    </location>
</feature>
<dbReference type="GO" id="GO:0016772">
    <property type="term" value="F:transferase activity, transferring phosphorus-containing groups"/>
    <property type="evidence" value="ECO:0007669"/>
    <property type="project" value="InterPro"/>
</dbReference>
<dbReference type="Ensembl" id="ENSLLET00000050004.1">
    <property type="protein sequence ID" value="ENSLLEP00000048119.1"/>
    <property type="gene ID" value="ENSLLEG00000030365.1"/>
</dbReference>
<dbReference type="InterPro" id="IPR012120">
    <property type="entry name" value="Fucose-1-phosphate_GuaTrfase"/>
</dbReference>
<evidence type="ECO:0000313" key="4">
    <source>
        <dbReference type="Ensembl" id="ENSLLEP00000048119.1"/>
    </source>
</evidence>
<protein>
    <submittedName>
        <fullName evidence="4">Fucose-1-phosphate guanylyltransferase</fullName>
    </submittedName>
</protein>
<dbReference type="GeneTree" id="ENSGT00780000122095"/>
<dbReference type="PANTHER" id="PTHR15045:SF1">
    <property type="entry name" value="FUCOSE-1-PHOSPHATE GUANYLYLTRANSFERASE"/>
    <property type="match status" value="1"/>
</dbReference>
<dbReference type="InterPro" id="IPR012887">
    <property type="entry name" value="GDP_fucose_pyrophosphorylase"/>
</dbReference>
<dbReference type="OrthoDB" id="10062280at2759"/>
<evidence type="ECO:0000256" key="2">
    <source>
        <dbReference type="ARBA" id="ARBA00022741"/>
    </source>
</evidence>
<dbReference type="AlphaFoldDB" id="A0A8C5R616"/>
<dbReference type="PANTHER" id="PTHR15045">
    <property type="entry name" value="FUCOSE-1-PHOSPHATE GUANYLYLTRANSFERASE"/>
    <property type="match status" value="1"/>
</dbReference>
<dbReference type="GO" id="GO:0000166">
    <property type="term" value="F:nucleotide binding"/>
    <property type="evidence" value="ECO:0007669"/>
    <property type="project" value="UniProtKB-KW"/>
</dbReference>
<dbReference type="PIRSF" id="PIRSF036640">
    <property type="entry name" value="FPGT"/>
    <property type="match status" value="1"/>
</dbReference>
<dbReference type="Proteomes" id="UP000694569">
    <property type="component" value="Unplaced"/>
</dbReference>
<accession>A0A8C5R616</accession>
<evidence type="ECO:0000313" key="5">
    <source>
        <dbReference type="Proteomes" id="UP000694569"/>
    </source>
</evidence>
<reference evidence="4" key="2">
    <citation type="submission" date="2025-09" db="UniProtKB">
        <authorList>
            <consortium name="Ensembl"/>
        </authorList>
    </citation>
    <scope>IDENTIFICATION</scope>
</reference>
<organism evidence="4 5">
    <name type="scientific">Leptobrachium leishanense</name>
    <name type="common">Leishan spiny toad</name>
    <dbReference type="NCBI Taxonomy" id="445787"/>
    <lineage>
        <taxon>Eukaryota</taxon>
        <taxon>Metazoa</taxon>
        <taxon>Chordata</taxon>
        <taxon>Craniata</taxon>
        <taxon>Vertebrata</taxon>
        <taxon>Euteleostomi</taxon>
        <taxon>Amphibia</taxon>
        <taxon>Batrachia</taxon>
        <taxon>Anura</taxon>
        <taxon>Pelobatoidea</taxon>
        <taxon>Megophryidae</taxon>
        <taxon>Leptobrachium</taxon>
    </lineage>
</organism>
<dbReference type="GO" id="GO:0042350">
    <property type="term" value="P:GDP-L-fucose biosynthetic process"/>
    <property type="evidence" value="ECO:0007669"/>
    <property type="project" value="UniProtKB-ARBA"/>
</dbReference>
<gene>
    <name evidence="4" type="primary">FPGT</name>
</gene>
<keyword evidence="1" id="KW-0808">Transferase</keyword>
<sequence length="565" mass="63536">MLRLFREHNPEVELGRFWDVVVITAADKQQEAAYQQQLDDKLLQKELPLGVRYHVFSDPPGPKIGNGGSTLYALQCLRKIYPIEMDTFKILLIHAGGYSQRLPNASALGKIFTALPLGNPIYQMLELKLAIYIDFPTNMNPGVVVTCADDIELYSSGEFQVKFDRNGIIALAHPSSLSIGTTHGVFVLDPDDSAPKELVYRSCTSYLHKPSIEKMRETGAVYKRRSKMPSQGDHAQAQLDSEVVYTDSLFYMDHSTANLLVSFFHEQGNISCEIDAYGDFLQALGVNATLEYTENIANVSTADAQLIEVRKKIYFLLRGTLFTVIVLNNSKFYHIGTMHEYLYHFTSDRNLRAELGLQAKVFSIFPGQVEECSESMCVIQSVLDPKTFVSPCSVIEYSKLGPEVAVGKHCIVSNTTINCRTDIPVKTFFSSLSLTIDGQVTYATILFGVDDNLKKSVSSLQDLGSLQIFGKNLMECLDDWGVEISDQLFSGDQRVRSLWTARIFPGYSSLQKSVEVSSKMLDCLQKKSRFHFDGARMYSVEEIMSRKDVKDMLNFRHMLYNEIVA</sequence>
<keyword evidence="5" id="KW-1185">Reference proteome</keyword>
<evidence type="ECO:0000256" key="1">
    <source>
        <dbReference type="ARBA" id="ARBA00022679"/>
    </source>
</evidence>
<reference evidence="4" key="1">
    <citation type="submission" date="2025-08" db="UniProtKB">
        <authorList>
            <consortium name="Ensembl"/>
        </authorList>
    </citation>
    <scope>IDENTIFICATION</scope>
</reference>
<keyword evidence="2" id="KW-0547">Nucleotide-binding</keyword>
<proteinExistence type="predicted"/>
<dbReference type="Pfam" id="PF07959">
    <property type="entry name" value="Fucose_pyrophosphorylase"/>
    <property type="match status" value="1"/>
</dbReference>
<name>A0A8C5R616_9ANUR</name>
<evidence type="ECO:0000259" key="3">
    <source>
        <dbReference type="Pfam" id="PF07959"/>
    </source>
</evidence>